<accession>A0A6C2UCS0</accession>
<dbReference type="RefSeq" id="WP_136082849.1">
    <property type="nucleotide sequence ID" value="NZ_CAAHFG010000004.1"/>
</dbReference>
<gene>
    <name evidence="1" type="ORF">PDESU_05963</name>
</gene>
<protein>
    <submittedName>
        <fullName evidence="1">Uncharacterized protein</fullName>
    </submittedName>
</protein>
<dbReference type="EMBL" id="CAAHFG010000004">
    <property type="protein sequence ID" value="VGO17367.1"/>
    <property type="molecule type" value="Genomic_DNA"/>
</dbReference>
<sequence>MSQQCFYLETKKLHVPALREHAFTEKPDTGWEGHFWCCLTGAEFGPDDQVVNLIECSNCERGCFKE</sequence>
<organism evidence="1 2">
    <name type="scientific">Pontiella desulfatans</name>
    <dbReference type="NCBI Taxonomy" id="2750659"/>
    <lineage>
        <taxon>Bacteria</taxon>
        <taxon>Pseudomonadati</taxon>
        <taxon>Kiritimatiellota</taxon>
        <taxon>Kiritimatiellia</taxon>
        <taxon>Kiritimatiellales</taxon>
        <taxon>Pontiellaceae</taxon>
        <taxon>Pontiella</taxon>
    </lineage>
</organism>
<keyword evidence="2" id="KW-1185">Reference proteome</keyword>
<evidence type="ECO:0000313" key="1">
    <source>
        <dbReference type="EMBL" id="VGO17367.1"/>
    </source>
</evidence>
<reference evidence="1 2" key="1">
    <citation type="submission" date="2019-04" db="EMBL/GenBank/DDBJ databases">
        <authorList>
            <person name="Van Vliet M D."/>
        </authorList>
    </citation>
    <scope>NUCLEOTIDE SEQUENCE [LARGE SCALE GENOMIC DNA]</scope>
    <source>
        <strain evidence="1 2">F1</strain>
    </source>
</reference>
<evidence type="ECO:0000313" key="2">
    <source>
        <dbReference type="Proteomes" id="UP000366872"/>
    </source>
</evidence>
<dbReference type="AlphaFoldDB" id="A0A6C2UCS0"/>
<dbReference type="Proteomes" id="UP000366872">
    <property type="component" value="Unassembled WGS sequence"/>
</dbReference>
<name>A0A6C2UCS0_PONDE</name>
<proteinExistence type="predicted"/>